<accession>A0A0E9WXZ3</accession>
<sequence>MLLEHYISTVSRYSSTVTHSAQIQIFTYSSFIPEYLLKYFRFSTLLKGTMVEHHLGIKPTTFELQAQVPNNYTTLLPCQTDYIFF</sequence>
<reference evidence="1" key="2">
    <citation type="journal article" date="2015" name="Fish Shellfish Immunol.">
        <title>Early steps in the European eel (Anguilla anguilla)-Vibrio vulnificus interaction in the gills: Role of the RtxA13 toxin.</title>
        <authorList>
            <person name="Callol A."/>
            <person name="Pajuelo D."/>
            <person name="Ebbesson L."/>
            <person name="Teles M."/>
            <person name="MacKenzie S."/>
            <person name="Amaro C."/>
        </authorList>
    </citation>
    <scope>NUCLEOTIDE SEQUENCE</scope>
</reference>
<dbReference type="EMBL" id="GBXM01013240">
    <property type="protein sequence ID" value="JAH95337.1"/>
    <property type="molecule type" value="Transcribed_RNA"/>
</dbReference>
<organism evidence="1">
    <name type="scientific">Anguilla anguilla</name>
    <name type="common">European freshwater eel</name>
    <name type="synonym">Muraena anguilla</name>
    <dbReference type="NCBI Taxonomy" id="7936"/>
    <lineage>
        <taxon>Eukaryota</taxon>
        <taxon>Metazoa</taxon>
        <taxon>Chordata</taxon>
        <taxon>Craniata</taxon>
        <taxon>Vertebrata</taxon>
        <taxon>Euteleostomi</taxon>
        <taxon>Actinopterygii</taxon>
        <taxon>Neopterygii</taxon>
        <taxon>Teleostei</taxon>
        <taxon>Anguilliformes</taxon>
        <taxon>Anguillidae</taxon>
        <taxon>Anguilla</taxon>
    </lineage>
</organism>
<name>A0A0E9WXZ3_ANGAN</name>
<protein>
    <submittedName>
        <fullName evidence="1">Uncharacterized protein</fullName>
    </submittedName>
</protein>
<dbReference type="AlphaFoldDB" id="A0A0E9WXZ3"/>
<evidence type="ECO:0000313" key="1">
    <source>
        <dbReference type="EMBL" id="JAH95337.1"/>
    </source>
</evidence>
<proteinExistence type="predicted"/>
<reference evidence="1" key="1">
    <citation type="submission" date="2014-11" db="EMBL/GenBank/DDBJ databases">
        <authorList>
            <person name="Amaro Gonzalez C."/>
        </authorList>
    </citation>
    <scope>NUCLEOTIDE SEQUENCE</scope>
</reference>